<gene>
    <name evidence="1" type="ORF">PG999_010248</name>
</gene>
<organism evidence="1 2">
    <name type="scientific">Apiospora kogelbergensis</name>
    <dbReference type="NCBI Taxonomy" id="1337665"/>
    <lineage>
        <taxon>Eukaryota</taxon>
        <taxon>Fungi</taxon>
        <taxon>Dikarya</taxon>
        <taxon>Ascomycota</taxon>
        <taxon>Pezizomycotina</taxon>
        <taxon>Sordariomycetes</taxon>
        <taxon>Xylariomycetidae</taxon>
        <taxon>Amphisphaeriales</taxon>
        <taxon>Apiosporaceae</taxon>
        <taxon>Apiospora</taxon>
    </lineage>
</organism>
<accession>A0AAW0QKK2</accession>
<evidence type="ECO:0000313" key="1">
    <source>
        <dbReference type="EMBL" id="KAK8099874.1"/>
    </source>
</evidence>
<name>A0AAW0QKK2_9PEZI</name>
<evidence type="ECO:0000313" key="2">
    <source>
        <dbReference type="Proteomes" id="UP001392437"/>
    </source>
</evidence>
<reference evidence="1 2" key="1">
    <citation type="submission" date="2023-01" db="EMBL/GenBank/DDBJ databases">
        <title>Analysis of 21 Apiospora genomes using comparative genomics revels a genus with tremendous synthesis potential of carbohydrate active enzymes and secondary metabolites.</title>
        <authorList>
            <person name="Sorensen T."/>
        </authorList>
    </citation>
    <scope>NUCLEOTIDE SEQUENCE [LARGE SCALE GENOMIC DNA]</scope>
    <source>
        <strain evidence="1 2">CBS 117206</strain>
    </source>
</reference>
<dbReference type="AlphaFoldDB" id="A0AAW0QKK2"/>
<protein>
    <submittedName>
        <fullName evidence="1">Uncharacterized protein</fullName>
    </submittedName>
</protein>
<sequence>MDNLKVIPKKHTSQFFVEELGPPVHLKPPLPVPRPPSRRLAIPRGLLPSVLLPELAQPPLPLVLLPPRRLEPLLLLQPLQPPVPPSPASLHVTALRLLPPPLLPRLGFFLPPPLPRLDPRARLAERGQPVVDVGAVLGALQLRLELAAEQVDAVRRPARPRAAARLDPDAELDADLPHLVAGLAVVVDGLDEGAEAGLFGHVVGVPVTHPPGHVGHEALLEDVQAYFFERRIPVQPGVELEVLDADVVLGPPNWLDTVFPLPIRQSVDDGHQLSRRLLIL</sequence>
<keyword evidence="2" id="KW-1185">Reference proteome</keyword>
<dbReference type="EMBL" id="JAQQWP010000009">
    <property type="protein sequence ID" value="KAK8099874.1"/>
    <property type="molecule type" value="Genomic_DNA"/>
</dbReference>
<proteinExistence type="predicted"/>
<comment type="caution">
    <text evidence="1">The sequence shown here is derived from an EMBL/GenBank/DDBJ whole genome shotgun (WGS) entry which is preliminary data.</text>
</comment>
<dbReference type="Proteomes" id="UP001392437">
    <property type="component" value="Unassembled WGS sequence"/>
</dbReference>